<reference evidence="1" key="1">
    <citation type="submission" date="2014-11" db="EMBL/GenBank/DDBJ databases">
        <authorList>
            <person name="Amaro Gonzalez C."/>
        </authorList>
    </citation>
    <scope>NUCLEOTIDE SEQUENCE</scope>
</reference>
<evidence type="ECO:0000313" key="1">
    <source>
        <dbReference type="EMBL" id="JAH41159.1"/>
    </source>
</evidence>
<sequence>MTCTHYLWGEPSSNKNICIQLHLKILMHTIFTKQCNS</sequence>
<proteinExistence type="predicted"/>
<accession>A0A0E9SIE5</accession>
<organism evidence="1">
    <name type="scientific">Anguilla anguilla</name>
    <name type="common">European freshwater eel</name>
    <name type="synonym">Muraena anguilla</name>
    <dbReference type="NCBI Taxonomy" id="7936"/>
    <lineage>
        <taxon>Eukaryota</taxon>
        <taxon>Metazoa</taxon>
        <taxon>Chordata</taxon>
        <taxon>Craniata</taxon>
        <taxon>Vertebrata</taxon>
        <taxon>Euteleostomi</taxon>
        <taxon>Actinopterygii</taxon>
        <taxon>Neopterygii</taxon>
        <taxon>Teleostei</taxon>
        <taxon>Anguilliformes</taxon>
        <taxon>Anguillidae</taxon>
        <taxon>Anguilla</taxon>
    </lineage>
</organism>
<reference evidence="1" key="2">
    <citation type="journal article" date="2015" name="Fish Shellfish Immunol.">
        <title>Early steps in the European eel (Anguilla anguilla)-Vibrio vulnificus interaction in the gills: Role of the RtxA13 toxin.</title>
        <authorList>
            <person name="Callol A."/>
            <person name="Pajuelo D."/>
            <person name="Ebbesson L."/>
            <person name="Teles M."/>
            <person name="MacKenzie S."/>
            <person name="Amaro C."/>
        </authorList>
    </citation>
    <scope>NUCLEOTIDE SEQUENCE</scope>
</reference>
<dbReference type="AlphaFoldDB" id="A0A0E9SIE5"/>
<dbReference type="EMBL" id="GBXM01067418">
    <property type="protein sequence ID" value="JAH41159.1"/>
    <property type="molecule type" value="Transcribed_RNA"/>
</dbReference>
<name>A0A0E9SIE5_ANGAN</name>
<protein>
    <submittedName>
        <fullName evidence="1">Uncharacterized protein</fullName>
    </submittedName>
</protein>